<sequence length="249" mass="26260">MRNGREGKRLGEVSVAANTDTRFKFRFADSNDTDGTPVAVAYGFDFCLFDIDTGVGGSLVESVEACGSLNYFHHGGGKNGIPEGRGYLCDNIKVDGYLEITTPSAGCTLVTGLREGTGADNPATWDDVVVDPDGDLTCEAYDMCPSSGVSGFARGPGDRVVDIQTCATDGSEEAGLFPSSIDVSPWLRGKPMRYTMPKFVCFTFPAGTSSFELTYRVGLGASAPYYGRNFFFSGASVIAPDDACGSSPA</sequence>
<proteinExistence type="predicted"/>
<gene>
    <name evidence="1" type="ORF">EHUX00137_LOCUS37822</name>
</gene>
<dbReference type="AlphaFoldDB" id="A0A7S3TFU0"/>
<dbReference type="EMBL" id="HBIR01048402">
    <property type="protein sequence ID" value="CAE0583186.1"/>
    <property type="molecule type" value="Transcribed_RNA"/>
</dbReference>
<organism evidence="1">
    <name type="scientific">Emiliania huxleyi</name>
    <name type="common">Coccolithophore</name>
    <name type="synonym">Pontosphaera huxleyi</name>
    <dbReference type="NCBI Taxonomy" id="2903"/>
    <lineage>
        <taxon>Eukaryota</taxon>
        <taxon>Haptista</taxon>
        <taxon>Haptophyta</taxon>
        <taxon>Prymnesiophyceae</taxon>
        <taxon>Isochrysidales</taxon>
        <taxon>Noelaerhabdaceae</taxon>
        <taxon>Emiliania</taxon>
    </lineage>
</organism>
<reference evidence="1" key="1">
    <citation type="submission" date="2021-01" db="EMBL/GenBank/DDBJ databases">
        <authorList>
            <person name="Corre E."/>
            <person name="Pelletier E."/>
            <person name="Niang G."/>
            <person name="Scheremetjew M."/>
            <person name="Finn R."/>
            <person name="Kale V."/>
            <person name="Holt S."/>
            <person name="Cochrane G."/>
            <person name="Meng A."/>
            <person name="Brown T."/>
            <person name="Cohen L."/>
        </authorList>
    </citation>
    <scope>NUCLEOTIDE SEQUENCE</scope>
    <source>
        <strain evidence="1">379</strain>
    </source>
</reference>
<protein>
    <submittedName>
        <fullName evidence="1">Uncharacterized protein</fullName>
    </submittedName>
</protein>
<evidence type="ECO:0000313" key="1">
    <source>
        <dbReference type="EMBL" id="CAE0583186.1"/>
    </source>
</evidence>
<name>A0A7S3TFU0_EMIHU</name>
<accession>A0A7S3TFU0</accession>